<evidence type="ECO:0000313" key="2">
    <source>
        <dbReference type="Proteomes" id="UP000310458"/>
    </source>
</evidence>
<proteinExistence type="predicted"/>
<dbReference type="NCBIfam" id="TIGR03089">
    <property type="entry name" value="TIGR03089 family protein"/>
    <property type="match status" value="1"/>
</dbReference>
<reference evidence="1 2" key="1">
    <citation type="submission" date="2019-05" db="EMBL/GenBank/DDBJ databases">
        <title>Nesterenkonia sp. GY074 isolated from the Southern Atlantic Ocean.</title>
        <authorList>
            <person name="Zhang G."/>
        </authorList>
    </citation>
    <scope>NUCLEOTIDE SEQUENCE [LARGE SCALE GENOMIC DNA]</scope>
    <source>
        <strain evidence="1 2">GY074</strain>
    </source>
</reference>
<dbReference type="Proteomes" id="UP000310458">
    <property type="component" value="Unassembled WGS sequence"/>
</dbReference>
<evidence type="ECO:0008006" key="3">
    <source>
        <dbReference type="Google" id="ProtNLM"/>
    </source>
</evidence>
<gene>
    <name evidence="1" type="ORF">FEF26_02580</name>
</gene>
<dbReference type="InterPro" id="IPR017523">
    <property type="entry name" value="Rv3268"/>
</dbReference>
<accession>A0A5R9BFS9</accession>
<name>A0A5R9BFS9_9MICC</name>
<organism evidence="1 2">
    <name type="scientific">Nesterenkonia salmonea</name>
    <dbReference type="NCBI Taxonomy" id="1804987"/>
    <lineage>
        <taxon>Bacteria</taxon>
        <taxon>Bacillati</taxon>
        <taxon>Actinomycetota</taxon>
        <taxon>Actinomycetes</taxon>
        <taxon>Micrococcales</taxon>
        <taxon>Micrococcaceae</taxon>
        <taxon>Nesterenkonia</taxon>
    </lineage>
</organism>
<comment type="caution">
    <text evidence="1">The sequence shown here is derived from an EMBL/GenBank/DDBJ whole genome shotgun (WGS) entry which is preliminary data.</text>
</comment>
<sequence>MCPLTLGSSQQKPPTEFGELLRFLDSRPQPALVYYDGSSAPRAESGRIELSGKVLVNWATKLIGLLTEEHDLSTDDVVLVDMAPHWKAAAVALAAGAVGAAVHMPREDGDQSNPDLHLVVTDRPTEWVANEELGDAELAAVSLGMLDGSYQEATGVELPAWVTDVSAEARQFPDQLLSPIPAVELPQSETVPAKSTVLIRNWGPHSFTHMVGTWAAGGVVVLFHGAEGGEMWEQMLRNEGLSGQIP</sequence>
<keyword evidence="2" id="KW-1185">Reference proteome</keyword>
<dbReference type="AlphaFoldDB" id="A0A5R9BFS9"/>
<dbReference type="RefSeq" id="WP_138251983.1">
    <property type="nucleotide sequence ID" value="NZ_VAVZ01000005.1"/>
</dbReference>
<dbReference type="OrthoDB" id="3396763at2"/>
<dbReference type="EMBL" id="VAVZ01000005">
    <property type="protein sequence ID" value="TLP99516.1"/>
    <property type="molecule type" value="Genomic_DNA"/>
</dbReference>
<protein>
    <recommendedName>
        <fullName evidence="3">TIGR03089 family protein</fullName>
    </recommendedName>
</protein>
<evidence type="ECO:0000313" key="1">
    <source>
        <dbReference type="EMBL" id="TLP99516.1"/>
    </source>
</evidence>